<accession>A0A4Y9Z7L4</accession>
<dbReference type="OrthoDB" id="419598at2759"/>
<comment type="caution">
    <text evidence="1">The sequence shown here is derived from an EMBL/GenBank/DDBJ whole genome shotgun (WGS) entry which is preliminary data.</text>
</comment>
<gene>
    <name evidence="1" type="ORF">EVG20_g2283</name>
</gene>
<name>A0A4Y9Z7L4_9AGAM</name>
<reference evidence="1 2" key="1">
    <citation type="submission" date="2019-02" db="EMBL/GenBank/DDBJ databases">
        <title>Genome sequencing of the rare red list fungi Dentipellis fragilis.</title>
        <authorList>
            <person name="Buettner E."/>
            <person name="Kellner H."/>
        </authorList>
    </citation>
    <scope>NUCLEOTIDE SEQUENCE [LARGE SCALE GENOMIC DNA]</scope>
    <source>
        <strain evidence="1 2">DSM 105465</strain>
    </source>
</reference>
<keyword evidence="2" id="KW-1185">Reference proteome</keyword>
<organism evidence="1 2">
    <name type="scientific">Dentipellis fragilis</name>
    <dbReference type="NCBI Taxonomy" id="205917"/>
    <lineage>
        <taxon>Eukaryota</taxon>
        <taxon>Fungi</taxon>
        <taxon>Dikarya</taxon>
        <taxon>Basidiomycota</taxon>
        <taxon>Agaricomycotina</taxon>
        <taxon>Agaricomycetes</taxon>
        <taxon>Russulales</taxon>
        <taxon>Hericiaceae</taxon>
        <taxon>Dentipellis</taxon>
    </lineage>
</organism>
<evidence type="ECO:0000313" key="2">
    <source>
        <dbReference type="Proteomes" id="UP000298327"/>
    </source>
</evidence>
<dbReference type="Proteomes" id="UP000298327">
    <property type="component" value="Unassembled WGS sequence"/>
</dbReference>
<dbReference type="Gene3D" id="3.40.50.720">
    <property type="entry name" value="NAD(P)-binding Rossmann-like Domain"/>
    <property type="match status" value="1"/>
</dbReference>
<evidence type="ECO:0000313" key="1">
    <source>
        <dbReference type="EMBL" id="TFY70745.1"/>
    </source>
</evidence>
<dbReference type="STRING" id="205917.A0A4Y9Z7L4"/>
<dbReference type="AlphaFoldDB" id="A0A4Y9Z7L4"/>
<protein>
    <submittedName>
        <fullName evidence="1">Uncharacterized protein</fullName>
    </submittedName>
</protein>
<dbReference type="EMBL" id="SEOQ01000085">
    <property type="protein sequence ID" value="TFY70745.1"/>
    <property type="molecule type" value="Genomic_DNA"/>
</dbReference>
<proteinExistence type="predicted"/>
<sequence>MYLLFFSSSDRCPLFQPAHLMQNVNIADVLKSGRIKIPWEPSVLHGFLDLEDLGAVASSILCSPEKHVRARYELVGRRREVFTEFVKTRDGNVVESLETGKDQFFEKLEWAIRGSLDSWTRNTLHRMFAYYDIRYVGLPGSTNALRNLLGWEPTTWQAMLERETVKGSQAPESRLSTTGFTII</sequence>